<proteinExistence type="predicted"/>
<evidence type="ECO:0000313" key="2">
    <source>
        <dbReference type="WBParaSite" id="nRc.2.0.1.t16603-RA"/>
    </source>
</evidence>
<evidence type="ECO:0000313" key="1">
    <source>
        <dbReference type="Proteomes" id="UP000887565"/>
    </source>
</evidence>
<reference evidence="2" key="1">
    <citation type="submission" date="2022-11" db="UniProtKB">
        <authorList>
            <consortium name="WormBaseParasite"/>
        </authorList>
    </citation>
    <scope>IDENTIFICATION</scope>
</reference>
<dbReference type="Proteomes" id="UP000887565">
    <property type="component" value="Unplaced"/>
</dbReference>
<keyword evidence="1" id="KW-1185">Reference proteome</keyword>
<dbReference type="AlphaFoldDB" id="A0A915IQX9"/>
<accession>A0A915IQX9</accession>
<organism evidence="1 2">
    <name type="scientific">Romanomermis culicivorax</name>
    <name type="common">Nematode worm</name>
    <dbReference type="NCBI Taxonomy" id="13658"/>
    <lineage>
        <taxon>Eukaryota</taxon>
        <taxon>Metazoa</taxon>
        <taxon>Ecdysozoa</taxon>
        <taxon>Nematoda</taxon>
        <taxon>Enoplea</taxon>
        <taxon>Dorylaimia</taxon>
        <taxon>Mermithida</taxon>
        <taxon>Mermithoidea</taxon>
        <taxon>Mermithidae</taxon>
        <taxon>Romanomermis</taxon>
    </lineage>
</organism>
<name>A0A915IQX9_ROMCU</name>
<sequence>MEECWSIKVNEVKVLLPEELQWDVVHMDCTRLSKSARAILENPGKVVVTRHDWARFN</sequence>
<protein>
    <submittedName>
        <fullName evidence="2">Uncharacterized protein</fullName>
    </submittedName>
</protein>
<dbReference type="WBParaSite" id="nRc.2.0.1.t16603-RA">
    <property type="protein sequence ID" value="nRc.2.0.1.t16603-RA"/>
    <property type="gene ID" value="nRc.2.0.1.g16603"/>
</dbReference>